<name>X0YJ78_9ZZZZ</name>
<comment type="caution">
    <text evidence="1">The sequence shown here is derived from an EMBL/GenBank/DDBJ whole genome shotgun (WGS) entry which is preliminary data.</text>
</comment>
<dbReference type="EMBL" id="BART01005993">
    <property type="protein sequence ID" value="GAG56129.1"/>
    <property type="molecule type" value="Genomic_DNA"/>
</dbReference>
<proteinExistence type="predicted"/>
<accession>X0YJ78</accession>
<gene>
    <name evidence="1" type="ORF">S01H4_13624</name>
</gene>
<organism evidence="1">
    <name type="scientific">marine sediment metagenome</name>
    <dbReference type="NCBI Taxonomy" id="412755"/>
    <lineage>
        <taxon>unclassified sequences</taxon>
        <taxon>metagenomes</taxon>
        <taxon>ecological metagenomes</taxon>
    </lineage>
</organism>
<feature type="non-terminal residue" evidence="1">
    <location>
        <position position="305"/>
    </location>
</feature>
<dbReference type="AlphaFoldDB" id="X0YJ78"/>
<reference evidence="1" key="1">
    <citation type="journal article" date="2014" name="Front. Microbiol.">
        <title>High frequency of phylogenetically diverse reductive dehalogenase-homologous genes in deep subseafloor sedimentary metagenomes.</title>
        <authorList>
            <person name="Kawai M."/>
            <person name="Futagami T."/>
            <person name="Toyoda A."/>
            <person name="Takaki Y."/>
            <person name="Nishi S."/>
            <person name="Hori S."/>
            <person name="Arai W."/>
            <person name="Tsubouchi T."/>
            <person name="Morono Y."/>
            <person name="Uchiyama I."/>
            <person name="Ito T."/>
            <person name="Fujiyama A."/>
            <person name="Inagaki F."/>
            <person name="Takami H."/>
        </authorList>
    </citation>
    <scope>NUCLEOTIDE SEQUENCE</scope>
    <source>
        <strain evidence="1">Expedition CK06-06</strain>
    </source>
</reference>
<protein>
    <submittedName>
        <fullName evidence="1">Uncharacterized protein</fullName>
    </submittedName>
</protein>
<sequence>MSKTISKSIGEGFAHNPIYAALAYDANDYFGGYQIKDVMWNTDYKAYFYDTDASIYATEAGKLAIGGATSITLTGTTIVVTGNQTISGTLTVTGALSYGSIGSTINQDLQGTLTVGVNNQGYDVQFYGDGDGKYWLWDTDKDTDEGGVTQVGTLGITGAVTIVGALSVSTTSTLTGDVTLEADLFSGSLNDGNDVTFYGDAGSGSWKWVFDQDNNGGVLLTGTFLQTGAMTITGALTVGVNETGHDVKFYGTTDAQLWFWDEGNNQMSVTGTTLLTGAVTIVGAVGITGKVTMVEDNQISFYDDT</sequence>
<evidence type="ECO:0000313" key="1">
    <source>
        <dbReference type="EMBL" id="GAG56129.1"/>
    </source>
</evidence>